<evidence type="ECO:0000313" key="2">
    <source>
        <dbReference type="EMBL" id="DAZ99800.1"/>
    </source>
</evidence>
<accession>A0AAV2YXT2</accession>
<reference evidence="2" key="1">
    <citation type="submission" date="2022-11" db="EMBL/GenBank/DDBJ databases">
        <authorList>
            <person name="Morgan W.R."/>
            <person name="Tartar A."/>
        </authorList>
    </citation>
    <scope>NUCLEOTIDE SEQUENCE</scope>
    <source>
        <strain evidence="2">ARSEF 373</strain>
    </source>
</reference>
<gene>
    <name evidence="2" type="ORF">N0F65_001309</name>
</gene>
<name>A0AAV2YXT2_9STRA</name>
<sequence length="74" mass="8685">MRPLATEFDMIVTVNENTTWLTLDDVKEKLIRHYEKLQQQESAEGAFKAGQRGRRQGGSVIMRTRRTKNRQHRA</sequence>
<dbReference type="AlphaFoldDB" id="A0AAV2YXT2"/>
<dbReference type="EMBL" id="DAKRPA010000076">
    <property type="protein sequence ID" value="DAZ99800.1"/>
    <property type="molecule type" value="Genomic_DNA"/>
</dbReference>
<evidence type="ECO:0000256" key="1">
    <source>
        <dbReference type="SAM" id="MobiDB-lite"/>
    </source>
</evidence>
<reference evidence="2" key="2">
    <citation type="journal article" date="2023" name="Microbiol Resour">
        <title>Decontamination and Annotation of the Draft Genome Sequence of the Oomycete Lagenidium giganteum ARSEF 373.</title>
        <authorList>
            <person name="Morgan W.R."/>
            <person name="Tartar A."/>
        </authorList>
    </citation>
    <scope>NUCLEOTIDE SEQUENCE</scope>
    <source>
        <strain evidence="2">ARSEF 373</strain>
    </source>
</reference>
<feature type="region of interest" description="Disordered" evidence="1">
    <location>
        <begin position="41"/>
        <end position="74"/>
    </location>
</feature>
<keyword evidence="3" id="KW-1185">Reference proteome</keyword>
<dbReference type="Proteomes" id="UP001146120">
    <property type="component" value="Unassembled WGS sequence"/>
</dbReference>
<comment type="caution">
    <text evidence="2">The sequence shown here is derived from an EMBL/GenBank/DDBJ whole genome shotgun (WGS) entry which is preliminary data.</text>
</comment>
<protein>
    <submittedName>
        <fullName evidence="2">Uncharacterized protein</fullName>
    </submittedName>
</protein>
<proteinExistence type="predicted"/>
<organism evidence="2 3">
    <name type="scientific">Lagenidium giganteum</name>
    <dbReference type="NCBI Taxonomy" id="4803"/>
    <lineage>
        <taxon>Eukaryota</taxon>
        <taxon>Sar</taxon>
        <taxon>Stramenopiles</taxon>
        <taxon>Oomycota</taxon>
        <taxon>Peronosporomycetes</taxon>
        <taxon>Pythiales</taxon>
        <taxon>Pythiaceae</taxon>
    </lineage>
</organism>
<evidence type="ECO:0000313" key="3">
    <source>
        <dbReference type="Proteomes" id="UP001146120"/>
    </source>
</evidence>
<feature type="compositionally biased region" description="Basic residues" evidence="1">
    <location>
        <begin position="63"/>
        <end position="74"/>
    </location>
</feature>